<evidence type="ECO:0000313" key="4">
    <source>
        <dbReference type="Proteomes" id="UP000593567"/>
    </source>
</evidence>
<feature type="compositionally biased region" description="Polar residues" evidence="2">
    <location>
        <begin position="269"/>
        <end position="297"/>
    </location>
</feature>
<feature type="compositionally biased region" description="Polar residues" evidence="2">
    <location>
        <begin position="405"/>
        <end position="418"/>
    </location>
</feature>
<dbReference type="Proteomes" id="UP000593567">
    <property type="component" value="Unassembled WGS sequence"/>
</dbReference>
<dbReference type="AlphaFoldDB" id="A0A7J7K7U3"/>
<accession>A0A7J7K7U3</accession>
<dbReference type="PANTHER" id="PTHR16487:SF0">
    <property type="entry name" value="PROTEIN PHOSPHATASE 4 REGULATORY SUBUNIT 2-RELATED"/>
    <property type="match status" value="1"/>
</dbReference>
<feature type="compositionally biased region" description="Low complexity" evidence="2">
    <location>
        <begin position="319"/>
        <end position="334"/>
    </location>
</feature>
<evidence type="ECO:0000313" key="3">
    <source>
        <dbReference type="EMBL" id="KAF6034699.1"/>
    </source>
</evidence>
<organism evidence="3 4">
    <name type="scientific">Bugula neritina</name>
    <name type="common">Brown bryozoan</name>
    <name type="synonym">Sertularia neritina</name>
    <dbReference type="NCBI Taxonomy" id="10212"/>
    <lineage>
        <taxon>Eukaryota</taxon>
        <taxon>Metazoa</taxon>
        <taxon>Spiralia</taxon>
        <taxon>Lophotrochozoa</taxon>
        <taxon>Bryozoa</taxon>
        <taxon>Gymnolaemata</taxon>
        <taxon>Cheilostomatida</taxon>
        <taxon>Flustrina</taxon>
        <taxon>Buguloidea</taxon>
        <taxon>Bugulidae</taxon>
        <taxon>Bugula</taxon>
    </lineage>
</organism>
<proteinExistence type="inferred from homology"/>
<protein>
    <submittedName>
        <fullName evidence="3">PPP4R2</fullName>
    </submittedName>
</protein>
<dbReference type="OrthoDB" id="341898at2759"/>
<reference evidence="3" key="1">
    <citation type="submission" date="2020-06" db="EMBL/GenBank/DDBJ databases">
        <title>Draft genome of Bugula neritina, a colonial animal packing powerful symbionts and potential medicines.</title>
        <authorList>
            <person name="Rayko M."/>
        </authorList>
    </citation>
    <scope>NUCLEOTIDE SEQUENCE [LARGE SCALE GENOMIC DNA]</scope>
    <source>
        <strain evidence="3">Kwan_BN1</strain>
    </source>
</reference>
<dbReference type="PANTHER" id="PTHR16487">
    <property type="entry name" value="PPP4R2-RELATED PROTEIN"/>
    <property type="match status" value="1"/>
</dbReference>
<feature type="compositionally biased region" description="Polar residues" evidence="2">
    <location>
        <begin position="440"/>
        <end position="450"/>
    </location>
</feature>
<dbReference type="InterPro" id="IPR015267">
    <property type="entry name" value="PPP4R2"/>
</dbReference>
<evidence type="ECO:0000256" key="1">
    <source>
        <dbReference type="ARBA" id="ARBA00009207"/>
    </source>
</evidence>
<feature type="compositionally biased region" description="Polar residues" evidence="2">
    <location>
        <begin position="306"/>
        <end position="315"/>
    </location>
</feature>
<dbReference type="GO" id="GO:0005634">
    <property type="term" value="C:nucleus"/>
    <property type="evidence" value="ECO:0007669"/>
    <property type="project" value="TreeGrafter"/>
</dbReference>
<comment type="caution">
    <text evidence="3">The sequence shown here is derived from an EMBL/GenBank/DDBJ whole genome shotgun (WGS) entry which is preliminary data.</text>
</comment>
<dbReference type="GO" id="GO:0019888">
    <property type="term" value="F:protein phosphatase regulator activity"/>
    <property type="evidence" value="ECO:0007669"/>
    <property type="project" value="InterPro"/>
</dbReference>
<dbReference type="GO" id="GO:0005737">
    <property type="term" value="C:cytoplasm"/>
    <property type="evidence" value="ECO:0007669"/>
    <property type="project" value="TreeGrafter"/>
</dbReference>
<feature type="region of interest" description="Disordered" evidence="2">
    <location>
        <begin position="188"/>
        <end position="450"/>
    </location>
</feature>
<dbReference type="EMBL" id="VXIV02001018">
    <property type="protein sequence ID" value="KAF6034699.1"/>
    <property type="molecule type" value="Genomic_DNA"/>
</dbReference>
<gene>
    <name evidence="3" type="ORF">EB796_006990</name>
</gene>
<feature type="compositionally biased region" description="Polar residues" evidence="2">
    <location>
        <begin position="337"/>
        <end position="363"/>
    </location>
</feature>
<name>A0A7J7K7U3_BUGNE</name>
<feature type="compositionally biased region" description="Low complexity" evidence="2">
    <location>
        <begin position="364"/>
        <end position="402"/>
    </location>
</feature>
<keyword evidence="4" id="KW-1185">Reference proteome</keyword>
<comment type="similarity">
    <text evidence="1">Belongs to the PPP4R2 family.</text>
</comment>
<dbReference type="Pfam" id="PF09184">
    <property type="entry name" value="PPP4R2"/>
    <property type="match status" value="1"/>
</dbReference>
<evidence type="ECO:0000256" key="2">
    <source>
        <dbReference type="SAM" id="MobiDB-lite"/>
    </source>
</evidence>
<feature type="compositionally biased region" description="Low complexity" evidence="2">
    <location>
        <begin position="209"/>
        <end position="228"/>
    </location>
</feature>
<dbReference type="GO" id="GO:0030289">
    <property type="term" value="C:protein phosphatase 4 complex"/>
    <property type="evidence" value="ECO:0007669"/>
    <property type="project" value="InterPro"/>
</dbReference>
<sequence length="450" mass="48491">MSTITMTEFKTSFELAKAAAPLNTTGSSGNSDKPVPTLEITSLLQEYLKEVSKSGVTLHPWKVVKPLFLCKMDQVMRWYDSKQPLNKVPAMPNSTEQTFKVFYTRILQSANSFKQAPFTVQRLCELLCYPEQHYKRIDKFLHALEKNISVVTTVDEESRKICTGSELDVGPEQTDKVLALFNWMHATQDTDNTENMKPPENKESQLPESSTSAGESSSQMEHISSSSEVDANNSATSLAPHVSSKSLKRCLGDGDSQNADAKRVKLESDTSASSEVENSPSKDSVQSGTEATVSSTRPQEDCGNDPTASPSSSSEAVHDSSNSSNDDNTSGDCDSISDPTSADTVDQDDLPQSNTMTAETSTLQTPADQPAADQPATDQPATDQPATDQPATDQPATDQPADMPTSDSNLNETSSVTDSVEAKDTSQSEATSSLEREADQPNSAADTSDK</sequence>